<keyword evidence="2" id="KW-0560">Oxidoreductase</keyword>
<dbReference type="Proteomes" id="UP000755585">
    <property type="component" value="Unassembled WGS sequence"/>
</dbReference>
<dbReference type="InterPro" id="IPR002347">
    <property type="entry name" value="SDR_fam"/>
</dbReference>
<gene>
    <name evidence="3" type="ORF">JOF29_004268</name>
</gene>
<comment type="similarity">
    <text evidence="1">Belongs to the short-chain dehydrogenases/reductases (SDR) family.</text>
</comment>
<dbReference type="InterPro" id="IPR036291">
    <property type="entry name" value="NAD(P)-bd_dom_sf"/>
</dbReference>
<dbReference type="Pfam" id="PF13561">
    <property type="entry name" value="adh_short_C2"/>
    <property type="match status" value="1"/>
</dbReference>
<dbReference type="PANTHER" id="PTHR43639">
    <property type="entry name" value="OXIDOREDUCTASE, SHORT-CHAIN DEHYDROGENASE/REDUCTASE FAMILY (AFU_ORTHOLOGUE AFUA_5G02870)"/>
    <property type="match status" value="1"/>
</dbReference>
<proteinExistence type="inferred from homology"/>
<accession>A0ABS4UNK1</accession>
<keyword evidence="4" id="KW-1185">Reference proteome</keyword>
<protein>
    <submittedName>
        <fullName evidence="3">NAD(P)-dependent dehydrogenase (Short-subunit alcohol dehydrogenase family)</fullName>
    </submittedName>
</protein>
<sequence length="142" mass="14423">MRAALPHLLGRPGASIVTISSVNAKLPDPAVIDYCAAKGALSNVCKSLSKEFGPRGVRINTISPGPVQTDLWLGSDGVAQTIAKAQGVRPEDVSAGAAADSPTGRFTTPQEVADLALLLASDRAGNVTGSDFVIDGGLISTI</sequence>
<dbReference type="PANTHER" id="PTHR43639:SF1">
    <property type="entry name" value="SHORT-CHAIN DEHYDROGENASE_REDUCTASE FAMILY PROTEIN"/>
    <property type="match status" value="1"/>
</dbReference>
<dbReference type="InterPro" id="IPR020904">
    <property type="entry name" value="Sc_DH/Rdtase_CS"/>
</dbReference>
<dbReference type="PROSITE" id="PS00061">
    <property type="entry name" value="ADH_SHORT"/>
    <property type="match status" value="1"/>
</dbReference>
<evidence type="ECO:0000313" key="4">
    <source>
        <dbReference type="Proteomes" id="UP000755585"/>
    </source>
</evidence>
<evidence type="ECO:0000313" key="3">
    <source>
        <dbReference type="EMBL" id="MBP2353185.1"/>
    </source>
</evidence>
<evidence type="ECO:0000256" key="1">
    <source>
        <dbReference type="ARBA" id="ARBA00006484"/>
    </source>
</evidence>
<reference evidence="3 4" key="1">
    <citation type="submission" date="2021-03" db="EMBL/GenBank/DDBJ databases">
        <title>Sequencing the genomes of 1000 actinobacteria strains.</title>
        <authorList>
            <person name="Klenk H.-P."/>
        </authorList>
    </citation>
    <scope>NUCLEOTIDE SEQUENCE [LARGE SCALE GENOMIC DNA]</scope>
    <source>
        <strain evidence="3 4">DSM 18824</strain>
    </source>
</reference>
<dbReference type="EMBL" id="JAGINT010000001">
    <property type="protein sequence ID" value="MBP2353185.1"/>
    <property type="molecule type" value="Genomic_DNA"/>
</dbReference>
<comment type="caution">
    <text evidence="3">The sequence shown here is derived from an EMBL/GenBank/DDBJ whole genome shotgun (WGS) entry which is preliminary data.</text>
</comment>
<dbReference type="CDD" id="cd05233">
    <property type="entry name" value="SDR_c"/>
    <property type="match status" value="1"/>
</dbReference>
<evidence type="ECO:0000256" key="2">
    <source>
        <dbReference type="ARBA" id="ARBA00023002"/>
    </source>
</evidence>
<name>A0ABS4UNK1_9ACTN</name>
<dbReference type="SUPFAM" id="SSF51735">
    <property type="entry name" value="NAD(P)-binding Rossmann-fold domains"/>
    <property type="match status" value="1"/>
</dbReference>
<dbReference type="Gene3D" id="3.40.50.720">
    <property type="entry name" value="NAD(P)-binding Rossmann-like Domain"/>
    <property type="match status" value="1"/>
</dbReference>
<dbReference type="RefSeq" id="WP_344746388.1">
    <property type="nucleotide sequence ID" value="NZ_BAAAVU010000006.1"/>
</dbReference>
<organism evidence="3 4">
    <name type="scientific">Kribbella aluminosa</name>
    <dbReference type="NCBI Taxonomy" id="416017"/>
    <lineage>
        <taxon>Bacteria</taxon>
        <taxon>Bacillati</taxon>
        <taxon>Actinomycetota</taxon>
        <taxon>Actinomycetes</taxon>
        <taxon>Propionibacteriales</taxon>
        <taxon>Kribbellaceae</taxon>
        <taxon>Kribbella</taxon>
    </lineage>
</organism>
<dbReference type="PRINTS" id="PR00081">
    <property type="entry name" value="GDHRDH"/>
</dbReference>